<dbReference type="GO" id="GO:0000776">
    <property type="term" value="C:kinetochore"/>
    <property type="evidence" value="ECO:0007669"/>
    <property type="project" value="InterPro"/>
</dbReference>
<dbReference type="InterPro" id="IPR011051">
    <property type="entry name" value="RmlC_Cupin_sf"/>
</dbReference>
<evidence type="ECO:0000259" key="8">
    <source>
        <dbReference type="Pfam" id="PF11699"/>
    </source>
</evidence>
<feature type="compositionally biased region" description="Acidic residues" evidence="7">
    <location>
        <begin position="199"/>
        <end position="214"/>
    </location>
</feature>
<evidence type="ECO:0000256" key="5">
    <source>
        <dbReference type="ARBA" id="ARBA00057947"/>
    </source>
</evidence>
<dbReference type="GO" id="GO:0051455">
    <property type="term" value="P:spindle attachment to meiosis I kinetochore"/>
    <property type="evidence" value="ECO:0007669"/>
    <property type="project" value="TreeGrafter"/>
</dbReference>
<keyword evidence="4" id="KW-0539">Nucleus</keyword>
<feature type="region of interest" description="Disordered" evidence="7">
    <location>
        <begin position="595"/>
        <end position="660"/>
    </location>
</feature>
<dbReference type="InterPro" id="IPR014710">
    <property type="entry name" value="RmlC-like_jellyroll"/>
</dbReference>
<feature type="compositionally biased region" description="Low complexity" evidence="7">
    <location>
        <begin position="168"/>
        <end position="179"/>
    </location>
</feature>
<dbReference type="PANTHER" id="PTHR16684">
    <property type="entry name" value="CENTROMERE PROTEIN C"/>
    <property type="match status" value="1"/>
</dbReference>
<dbReference type="GO" id="GO:0019237">
    <property type="term" value="F:centromeric DNA binding"/>
    <property type="evidence" value="ECO:0007669"/>
    <property type="project" value="InterPro"/>
</dbReference>
<dbReference type="CDD" id="cd06993">
    <property type="entry name" value="cupin_CENP-C_C"/>
    <property type="match status" value="1"/>
</dbReference>
<sequence>MADSSQIQRTPGGPRRRGPPKPHQPFQHDELARGKCTVKVVRRNEEDMEDFDALMMSGGTSVAAGRARARHAAARPNPSPLHEASMEIDTSIMGASGACFECPSAIGARSRAGRHHSTVDYDEIPSPGMSRTTRRRSSAPPTNKRTPTSNRRGADVDEDDEDTNLLGSAATSRATLRTTIRPDAGSRRKTGNTLLPQGEVDDDDGGVDEIEEIADPSPSTTRRRRTRRSEAADEEEVASPDRRGKGKGKGKGGRAVDQDDPDHDAEPIHDDDNAPRYDDDDDGMTLNDADEEAMAEENGEVAGDEEEDEPASQEEDEEDGTSSPPPNKKQGWPRKGEAVKELAMRRRAEQPGKSRNYERGVSEVIDVHAEGQGHYYDEQGWRRNARVRYGPLEHWRNEKVVYGRRQSGVAVVPVIKQITVIKQIIKVAPDPVRPVGGTHKRPYKRKSVDDNGDDDDAPLVKRKRSEPVYHDAEEPPEKGCDKQTDPLGVVIEYVTRNEVERRFKFQKICGDGEFLAAGMLSIPIGETKPAKSSKENSYVFYVIQGAVKVQIYRTSFLISVGGMFLVPRGNVYSIENVAERETILFFSQARKIPEDGSVSMHDSQGTPIKRHASMTPAPSEGRFSVPPRSRSDNGDIPSTGRSAPRATSLRPNGNSRRPRG</sequence>
<feature type="compositionally biased region" description="Acidic residues" evidence="7">
    <location>
        <begin position="278"/>
        <end position="320"/>
    </location>
</feature>
<dbReference type="InterPro" id="IPR025974">
    <property type="entry name" value="Mif2/CENP-C_cupin"/>
</dbReference>
<name>A0A165CBE6_9BASI</name>
<evidence type="ECO:0000313" key="9">
    <source>
        <dbReference type="EMBL" id="KZT50533.1"/>
    </source>
</evidence>
<dbReference type="Gene3D" id="2.60.120.10">
    <property type="entry name" value="Jelly Rolls"/>
    <property type="match status" value="1"/>
</dbReference>
<feature type="compositionally biased region" description="Basic and acidic residues" evidence="7">
    <location>
        <begin position="465"/>
        <end position="484"/>
    </location>
</feature>
<dbReference type="GO" id="GO:0005634">
    <property type="term" value="C:nucleus"/>
    <property type="evidence" value="ECO:0007669"/>
    <property type="project" value="UniProtKB-SubCell"/>
</dbReference>
<protein>
    <recommendedName>
        <fullName evidence="6">CENP-C homolog</fullName>
    </recommendedName>
</protein>
<dbReference type="InterPro" id="IPR028386">
    <property type="entry name" value="CENP-C/Mif2/cnp3"/>
</dbReference>
<dbReference type="AlphaFoldDB" id="A0A165CBE6"/>
<feature type="compositionally biased region" description="Polar residues" evidence="7">
    <location>
        <begin position="649"/>
        <end position="660"/>
    </location>
</feature>
<comment type="similarity">
    <text evidence="2">Belongs to the CENP-C/MIF2 family.</text>
</comment>
<dbReference type="EMBL" id="KV424163">
    <property type="protein sequence ID" value="KZT50533.1"/>
    <property type="molecule type" value="Genomic_DNA"/>
</dbReference>
<evidence type="ECO:0000256" key="1">
    <source>
        <dbReference type="ARBA" id="ARBA00004123"/>
    </source>
</evidence>
<dbReference type="SUPFAM" id="SSF51182">
    <property type="entry name" value="RmlC-like cupins"/>
    <property type="match status" value="1"/>
</dbReference>
<keyword evidence="10" id="KW-1185">Reference proteome</keyword>
<comment type="function">
    <text evidence="5">Component of the kinetochore, a multiprotein complex that assembles on centromeric DNA and attaches chromosomes to spindle microtubules, mediating chromosome segregation and sister chromatid segregation during meiosis and mitosis. Component of the inner kinetochore constitutive centromere-associated network (CCAN), which serves as a structural platform for outer kinetochore assembly.</text>
</comment>
<feature type="region of interest" description="Disordered" evidence="7">
    <location>
        <begin position="110"/>
        <end position="359"/>
    </location>
</feature>
<feature type="compositionally biased region" description="Basic and acidic residues" evidence="7">
    <location>
        <begin position="264"/>
        <end position="277"/>
    </location>
</feature>
<dbReference type="FunFam" id="2.60.120.10:FF:000033">
    <property type="entry name" value="Centromere protein C 1"/>
    <property type="match status" value="1"/>
</dbReference>
<feature type="region of interest" description="Disordered" evidence="7">
    <location>
        <begin position="431"/>
        <end position="484"/>
    </location>
</feature>
<proteinExistence type="inferred from homology"/>
<keyword evidence="3" id="KW-0238">DNA-binding</keyword>
<dbReference type="Pfam" id="PF11699">
    <property type="entry name" value="CENP-C_C"/>
    <property type="match status" value="1"/>
</dbReference>
<dbReference type="STRING" id="1353952.A0A165CBE6"/>
<comment type="subcellular location">
    <subcellularLocation>
        <location evidence="1">Nucleus</location>
    </subcellularLocation>
</comment>
<feature type="region of interest" description="Disordered" evidence="7">
    <location>
        <begin position="1"/>
        <end position="35"/>
    </location>
</feature>
<reference evidence="9 10" key="1">
    <citation type="journal article" date="2016" name="Mol. Biol. Evol.">
        <title>Comparative Genomics of Early-Diverging Mushroom-Forming Fungi Provides Insights into the Origins of Lignocellulose Decay Capabilities.</title>
        <authorList>
            <person name="Nagy L.G."/>
            <person name="Riley R."/>
            <person name="Tritt A."/>
            <person name="Adam C."/>
            <person name="Daum C."/>
            <person name="Floudas D."/>
            <person name="Sun H."/>
            <person name="Yadav J.S."/>
            <person name="Pangilinan J."/>
            <person name="Larsson K.H."/>
            <person name="Matsuura K."/>
            <person name="Barry K."/>
            <person name="Labutti K."/>
            <person name="Kuo R."/>
            <person name="Ohm R.A."/>
            <person name="Bhattacharya S.S."/>
            <person name="Shirouzu T."/>
            <person name="Yoshinaga Y."/>
            <person name="Martin F.M."/>
            <person name="Grigoriev I.V."/>
            <person name="Hibbett D.S."/>
        </authorList>
    </citation>
    <scope>NUCLEOTIDE SEQUENCE [LARGE SCALE GENOMIC DNA]</scope>
    <source>
        <strain evidence="9 10">HHB12733</strain>
    </source>
</reference>
<dbReference type="InParanoid" id="A0A165CBE6"/>
<evidence type="ECO:0000256" key="3">
    <source>
        <dbReference type="ARBA" id="ARBA00023125"/>
    </source>
</evidence>
<dbReference type="Proteomes" id="UP000076842">
    <property type="component" value="Unassembled WGS sequence"/>
</dbReference>
<dbReference type="PANTHER" id="PTHR16684:SF11">
    <property type="entry name" value="CENTROMERE PROTEIN C"/>
    <property type="match status" value="1"/>
</dbReference>
<dbReference type="GO" id="GO:0051382">
    <property type="term" value="P:kinetochore assembly"/>
    <property type="evidence" value="ECO:0007669"/>
    <property type="project" value="InterPro"/>
</dbReference>
<evidence type="ECO:0000256" key="2">
    <source>
        <dbReference type="ARBA" id="ARBA00010291"/>
    </source>
</evidence>
<feature type="domain" description="Mif2/CENP-C cupin" evidence="8">
    <location>
        <begin position="503"/>
        <end position="588"/>
    </location>
</feature>
<evidence type="ECO:0000313" key="10">
    <source>
        <dbReference type="Proteomes" id="UP000076842"/>
    </source>
</evidence>
<dbReference type="GO" id="GO:0051315">
    <property type="term" value="P:attachment of mitotic spindle microtubules to kinetochore"/>
    <property type="evidence" value="ECO:0007669"/>
    <property type="project" value="TreeGrafter"/>
</dbReference>
<organism evidence="9 10">
    <name type="scientific">Calocera cornea HHB12733</name>
    <dbReference type="NCBI Taxonomy" id="1353952"/>
    <lineage>
        <taxon>Eukaryota</taxon>
        <taxon>Fungi</taxon>
        <taxon>Dikarya</taxon>
        <taxon>Basidiomycota</taxon>
        <taxon>Agaricomycotina</taxon>
        <taxon>Dacrymycetes</taxon>
        <taxon>Dacrymycetales</taxon>
        <taxon>Dacrymycetaceae</taxon>
        <taxon>Calocera</taxon>
    </lineage>
</organism>
<gene>
    <name evidence="9" type="ORF">CALCODRAFT_504617</name>
</gene>
<feature type="compositionally biased region" description="Basic and acidic residues" evidence="7">
    <location>
        <begin position="334"/>
        <end position="359"/>
    </location>
</feature>
<accession>A0A165CBE6</accession>
<evidence type="ECO:0000256" key="4">
    <source>
        <dbReference type="ARBA" id="ARBA00023242"/>
    </source>
</evidence>
<dbReference type="OrthoDB" id="1939643at2759"/>
<evidence type="ECO:0000256" key="7">
    <source>
        <dbReference type="SAM" id="MobiDB-lite"/>
    </source>
</evidence>
<evidence type="ECO:0000256" key="6">
    <source>
        <dbReference type="ARBA" id="ARBA00075033"/>
    </source>
</evidence>